<dbReference type="GO" id="GO:0003676">
    <property type="term" value="F:nucleic acid binding"/>
    <property type="evidence" value="ECO:0007669"/>
    <property type="project" value="InterPro"/>
</dbReference>
<protein>
    <recommendedName>
        <fullName evidence="2">CCHC-type domain-containing protein</fullName>
    </recommendedName>
</protein>
<dbReference type="PROSITE" id="PS50158">
    <property type="entry name" value="ZF_CCHC"/>
    <property type="match status" value="1"/>
</dbReference>
<accession>A0A8T0HVI7</accession>
<evidence type="ECO:0000313" key="4">
    <source>
        <dbReference type="Proteomes" id="UP000822688"/>
    </source>
</evidence>
<sequence length="64" mass="6865">MDLDTIALAKTTTERLDYQRQGRCWGCGLVGHIRSKCPTNPSKPLSIATSEVVDVGSGKGSSRD</sequence>
<keyword evidence="1" id="KW-0479">Metal-binding</keyword>
<evidence type="ECO:0000256" key="1">
    <source>
        <dbReference type="PROSITE-ProRule" id="PRU00047"/>
    </source>
</evidence>
<dbReference type="InterPro" id="IPR036875">
    <property type="entry name" value="Znf_CCHC_sf"/>
</dbReference>
<keyword evidence="1" id="KW-0862">Zinc</keyword>
<keyword evidence="4" id="KW-1185">Reference proteome</keyword>
<comment type="caution">
    <text evidence="3">The sequence shown here is derived from an EMBL/GenBank/DDBJ whole genome shotgun (WGS) entry which is preliminary data.</text>
</comment>
<keyword evidence="1" id="KW-0863">Zinc-finger</keyword>
<dbReference type="AlphaFoldDB" id="A0A8T0HVI7"/>
<dbReference type="InterPro" id="IPR001878">
    <property type="entry name" value="Znf_CCHC"/>
</dbReference>
<feature type="domain" description="CCHC-type" evidence="2">
    <location>
        <begin position="23"/>
        <end position="38"/>
    </location>
</feature>
<dbReference type="GO" id="GO:0008270">
    <property type="term" value="F:zinc ion binding"/>
    <property type="evidence" value="ECO:0007669"/>
    <property type="project" value="UniProtKB-KW"/>
</dbReference>
<evidence type="ECO:0000259" key="2">
    <source>
        <dbReference type="PROSITE" id="PS50158"/>
    </source>
</evidence>
<dbReference type="EMBL" id="CM026426">
    <property type="protein sequence ID" value="KAG0574846.1"/>
    <property type="molecule type" value="Genomic_DNA"/>
</dbReference>
<dbReference type="SUPFAM" id="SSF57756">
    <property type="entry name" value="Retrovirus zinc finger-like domains"/>
    <property type="match status" value="1"/>
</dbReference>
<reference evidence="3" key="1">
    <citation type="submission" date="2020-06" db="EMBL/GenBank/DDBJ databases">
        <title>WGS assembly of Ceratodon purpureus strain R40.</title>
        <authorList>
            <person name="Carey S.B."/>
            <person name="Jenkins J."/>
            <person name="Shu S."/>
            <person name="Lovell J.T."/>
            <person name="Sreedasyam A."/>
            <person name="Maumus F."/>
            <person name="Tiley G.P."/>
            <person name="Fernandez-Pozo N."/>
            <person name="Barry K."/>
            <person name="Chen C."/>
            <person name="Wang M."/>
            <person name="Lipzen A."/>
            <person name="Daum C."/>
            <person name="Saski C.A."/>
            <person name="Payton A.C."/>
            <person name="Mcbreen J.C."/>
            <person name="Conrad R.E."/>
            <person name="Kollar L.M."/>
            <person name="Olsson S."/>
            <person name="Huttunen S."/>
            <person name="Landis J.B."/>
            <person name="Wickett N.J."/>
            <person name="Johnson M.G."/>
            <person name="Rensing S.A."/>
            <person name="Grimwood J."/>
            <person name="Schmutz J."/>
            <person name="Mcdaniel S.F."/>
        </authorList>
    </citation>
    <scope>NUCLEOTIDE SEQUENCE</scope>
    <source>
        <strain evidence="3">R40</strain>
    </source>
</reference>
<evidence type="ECO:0000313" key="3">
    <source>
        <dbReference type="EMBL" id="KAG0574846.1"/>
    </source>
</evidence>
<dbReference type="Proteomes" id="UP000822688">
    <property type="component" value="Chromosome V"/>
</dbReference>
<proteinExistence type="predicted"/>
<name>A0A8T0HVI7_CERPU</name>
<organism evidence="3 4">
    <name type="scientific">Ceratodon purpureus</name>
    <name type="common">Fire moss</name>
    <name type="synonym">Dicranum purpureum</name>
    <dbReference type="NCBI Taxonomy" id="3225"/>
    <lineage>
        <taxon>Eukaryota</taxon>
        <taxon>Viridiplantae</taxon>
        <taxon>Streptophyta</taxon>
        <taxon>Embryophyta</taxon>
        <taxon>Bryophyta</taxon>
        <taxon>Bryophytina</taxon>
        <taxon>Bryopsida</taxon>
        <taxon>Dicranidae</taxon>
        <taxon>Pseudoditrichales</taxon>
        <taxon>Ditrichaceae</taxon>
        <taxon>Ceratodon</taxon>
    </lineage>
</organism>
<gene>
    <name evidence="3" type="ORF">KC19_VG296400</name>
</gene>